<keyword evidence="5 11" id="KW-0378">Hydrolase</keyword>
<dbReference type="InterPro" id="IPR027268">
    <property type="entry name" value="Peptidase_M4/M1_CTD_sf"/>
</dbReference>
<dbReference type="PANTHER" id="PTHR11533:SF174">
    <property type="entry name" value="PUROMYCIN-SENSITIVE AMINOPEPTIDASE-RELATED"/>
    <property type="match status" value="1"/>
</dbReference>
<accession>A0A5M3MNK7</accession>
<comment type="cofactor">
    <cofactor evidence="9 11">
        <name>Zn(2+)</name>
        <dbReference type="ChEBI" id="CHEBI:29105"/>
    </cofactor>
    <text evidence="9 11">Binds 1 zinc ion per subunit.</text>
</comment>
<evidence type="ECO:0000259" key="13">
    <source>
        <dbReference type="Pfam" id="PF11838"/>
    </source>
</evidence>
<organism evidence="15 16">
    <name type="scientific">Coniophora puteana (strain RWD-64-598)</name>
    <name type="common">Brown rot fungus</name>
    <dbReference type="NCBI Taxonomy" id="741705"/>
    <lineage>
        <taxon>Eukaryota</taxon>
        <taxon>Fungi</taxon>
        <taxon>Dikarya</taxon>
        <taxon>Basidiomycota</taxon>
        <taxon>Agaricomycotina</taxon>
        <taxon>Agaricomycetes</taxon>
        <taxon>Agaricomycetidae</taxon>
        <taxon>Boletales</taxon>
        <taxon>Coniophorineae</taxon>
        <taxon>Coniophoraceae</taxon>
        <taxon>Coniophora</taxon>
    </lineage>
</organism>
<evidence type="ECO:0000313" key="16">
    <source>
        <dbReference type="Proteomes" id="UP000053558"/>
    </source>
</evidence>
<evidence type="ECO:0000256" key="11">
    <source>
        <dbReference type="RuleBase" id="RU364040"/>
    </source>
</evidence>
<dbReference type="OMA" id="AWDFIQV"/>
<dbReference type="GO" id="GO:0008270">
    <property type="term" value="F:zinc ion binding"/>
    <property type="evidence" value="ECO:0007669"/>
    <property type="project" value="UniProtKB-UniRule"/>
</dbReference>
<feature type="binding site" evidence="9">
    <location>
        <position position="340"/>
    </location>
    <ligand>
        <name>Zn(2+)</name>
        <dbReference type="ChEBI" id="CHEBI:29105"/>
        <note>catalytic</note>
    </ligand>
</feature>
<dbReference type="PANTHER" id="PTHR11533">
    <property type="entry name" value="PROTEASE M1 ZINC METALLOPROTEASE"/>
    <property type="match status" value="1"/>
</dbReference>
<dbReference type="AlphaFoldDB" id="A0A5M3MNK7"/>
<dbReference type="GO" id="GO:0005615">
    <property type="term" value="C:extracellular space"/>
    <property type="evidence" value="ECO:0007669"/>
    <property type="project" value="TreeGrafter"/>
</dbReference>
<dbReference type="InterPro" id="IPR042097">
    <property type="entry name" value="Aminopeptidase_N-like_N_sf"/>
</dbReference>
<dbReference type="GO" id="GO:0043171">
    <property type="term" value="P:peptide catabolic process"/>
    <property type="evidence" value="ECO:0007669"/>
    <property type="project" value="TreeGrafter"/>
</dbReference>
<comment type="caution">
    <text evidence="15">The sequence shown here is derived from an EMBL/GenBank/DDBJ whole genome shotgun (WGS) entry which is preliminary data.</text>
</comment>
<dbReference type="RefSeq" id="XP_007769025.1">
    <property type="nucleotide sequence ID" value="XM_007770835.1"/>
</dbReference>
<evidence type="ECO:0000256" key="5">
    <source>
        <dbReference type="ARBA" id="ARBA00022801"/>
    </source>
</evidence>
<dbReference type="InterPro" id="IPR045357">
    <property type="entry name" value="Aminopeptidase_N-like_N"/>
</dbReference>
<evidence type="ECO:0000256" key="2">
    <source>
        <dbReference type="ARBA" id="ARBA00022438"/>
    </source>
</evidence>
<dbReference type="GO" id="GO:0070006">
    <property type="term" value="F:metalloaminopeptidase activity"/>
    <property type="evidence" value="ECO:0007669"/>
    <property type="project" value="TreeGrafter"/>
</dbReference>
<dbReference type="FunFam" id="1.10.390.10:FF:000006">
    <property type="entry name" value="Puromycin-sensitive aminopeptidase"/>
    <property type="match status" value="1"/>
</dbReference>
<evidence type="ECO:0000256" key="4">
    <source>
        <dbReference type="ARBA" id="ARBA00022723"/>
    </source>
</evidence>
<keyword evidence="16" id="KW-1185">Reference proteome</keyword>
<feature type="domain" description="Aminopeptidase N-like N-terminal" evidence="14">
    <location>
        <begin position="20"/>
        <end position="190"/>
    </location>
</feature>
<keyword evidence="2 11" id="KW-0031">Aminopeptidase</keyword>
<feature type="active site" description="Proton acceptor" evidence="8">
    <location>
        <position position="341"/>
    </location>
</feature>
<dbReference type="InterPro" id="IPR024571">
    <property type="entry name" value="ERAP1-like_C_dom"/>
</dbReference>
<evidence type="ECO:0000256" key="7">
    <source>
        <dbReference type="ARBA" id="ARBA00023049"/>
    </source>
</evidence>
<feature type="binding site" evidence="9">
    <location>
        <position position="344"/>
    </location>
    <ligand>
        <name>Zn(2+)</name>
        <dbReference type="ChEBI" id="CHEBI:29105"/>
        <note>catalytic</note>
    </ligand>
</feature>
<dbReference type="InterPro" id="IPR014782">
    <property type="entry name" value="Peptidase_M1_dom"/>
</dbReference>
<comment type="similarity">
    <text evidence="1 11">Belongs to the peptidase M1 family.</text>
</comment>
<dbReference type="GO" id="GO:0006508">
    <property type="term" value="P:proteolysis"/>
    <property type="evidence" value="ECO:0007669"/>
    <property type="project" value="UniProtKB-KW"/>
</dbReference>
<dbReference type="Gene3D" id="2.60.40.1910">
    <property type="match status" value="1"/>
</dbReference>
<gene>
    <name evidence="15" type="ORF">CONPUDRAFT_57232</name>
</gene>
<keyword evidence="4 9" id="KW-0479">Metal-binding</keyword>
<dbReference type="OrthoDB" id="10031169at2759"/>
<dbReference type="InterPro" id="IPR034016">
    <property type="entry name" value="M1_APN-typ"/>
</dbReference>
<evidence type="ECO:0000259" key="14">
    <source>
        <dbReference type="Pfam" id="PF17900"/>
    </source>
</evidence>
<dbReference type="Gene3D" id="1.10.390.10">
    <property type="entry name" value="Neutral Protease Domain 2"/>
    <property type="match status" value="1"/>
</dbReference>
<keyword evidence="3 11" id="KW-0645">Protease</keyword>
<evidence type="ECO:0000256" key="6">
    <source>
        <dbReference type="ARBA" id="ARBA00022833"/>
    </source>
</evidence>
<dbReference type="Pfam" id="PF11838">
    <property type="entry name" value="ERAP1_C"/>
    <property type="match status" value="1"/>
</dbReference>
<evidence type="ECO:0000256" key="10">
    <source>
        <dbReference type="PIRSR" id="PIRSR634016-4"/>
    </source>
</evidence>
<evidence type="ECO:0000313" key="15">
    <source>
        <dbReference type="EMBL" id="EIW80374.1"/>
    </source>
</evidence>
<dbReference type="Pfam" id="PF17900">
    <property type="entry name" value="Peptidase_M1_N"/>
    <property type="match status" value="1"/>
</dbReference>
<keyword evidence="6 9" id="KW-0862">Zinc</keyword>
<feature type="domain" description="ERAP1-like C-terminal" evidence="13">
    <location>
        <begin position="561"/>
        <end position="878"/>
    </location>
</feature>
<dbReference type="Gene3D" id="1.25.50.20">
    <property type="match status" value="1"/>
</dbReference>
<keyword evidence="7 11" id="KW-0482">Metalloprotease</keyword>
<dbReference type="Gene3D" id="2.60.40.1730">
    <property type="entry name" value="tricorn interacting facor f3 domain"/>
    <property type="match status" value="1"/>
</dbReference>
<proteinExistence type="inferred from homology"/>
<feature type="binding site" evidence="9">
    <location>
        <position position="363"/>
    </location>
    <ligand>
        <name>Zn(2+)</name>
        <dbReference type="ChEBI" id="CHEBI:29105"/>
        <note>catalytic</note>
    </ligand>
</feature>
<protein>
    <recommendedName>
        <fullName evidence="11">Aminopeptidase</fullName>
        <ecNumber evidence="11">3.4.11.-</ecNumber>
    </recommendedName>
</protein>
<dbReference type="KEGG" id="cput:CONPUDRAFT_57232"/>
<evidence type="ECO:0000256" key="1">
    <source>
        <dbReference type="ARBA" id="ARBA00010136"/>
    </source>
</evidence>
<reference evidence="16" key="1">
    <citation type="journal article" date="2012" name="Science">
        <title>The Paleozoic origin of enzymatic lignin decomposition reconstructed from 31 fungal genomes.</title>
        <authorList>
            <person name="Floudas D."/>
            <person name="Binder M."/>
            <person name="Riley R."/>
            <person name="Barry K."/>
            <person name="Blanchette R.A."/>
            <person name="Henrissat B."/>
            <person name="Martinez A.T."/>
            <person name="Otillar R."/>
            <person name="Spatafora J.W."/>
            <person name="Yadav J.S."/>
            <person name="Aerts A."/>
            <person name="Benoit I."/>
            <person name="Boyd A."/>
            <person name="Carlson A."/>
            <person name="Copeland A."/>
            <person name="Coutinho P.M."/>
            <person name="de Vries R.P."/>
            <person name="Ferreira P."/>
            <person name="Findley K."/>
            <person name="Foster B."/>
            <person name="Gaskell J."/>
            <person name="Glotzer D."/>
            <person name="Gorecki P."/>
            <person name="Heitman J."/>
            <person name="Hesse C."/>
            <person name="Hori C."/>
            <person name="Igarashi K."/>
            <person name="Jurgens J.A."/>
            <person name="Kallen N."/>
            <person name="Kersten P."/>
            <person name="Kohler A."/>
            <person name="Kuees U."/>
            <person name="Kumar T.K.A."/>
            <person name="Kuo A."/>
            <person name="LaButti K."/>
            <person name="Larrondo L.F."/>
            <person name="Lindquist E."/>
            <person name="Ling A."/>
            <person name="Lombard V."/>
            <person name="Lucas S."/>
            <person name="Lundell T."/>
            <person name="Martin R."/>
            <person name="McLaughlin D.J."/>
            <person name="Morgenstern I."/>
            <person name="Morin E."/>
            <person name="Murat C."/>
            <person name="Nagy L.G."/>
            <person name="Nolan M."/>
            <person name="Ohm R.A."/>
            <person name="Patyshakuliyeva A."/>
            <person name="Rokas A."/>
            <person name="Ruiz-Duenas F.J."/>
            <person name="Sabat G."/>
            <person name="Salamov A."/>
            <person name="Samejima M."/>
            <person name="Schmutz J."/>
            <person name="Slot J.C."/>
            <person name="St John F."/>
            <person name="Stenlid J."/>
            <person name="Sun H."/>
            <person name="Sun S."/>
            <person name="Syed K."/>
            <person name="Tsang A."/>
            <person name="Wiebenga A."/>
            <person name="Young D."/>
            <person name="Pisabarro A."/>
            <person name="Eastwood D.C."/>
            <person name="Martin F."/>
            <person name="Cullen D."/>
            <person name="Grigoriev I.V."/>
            <person name="Hibbett D.S."/>
        </authorList>
    </citation>
    <scope>NUCLEOTIDE SEQUENCE [LARGE SCALE GENOMIC DNA]</scope>
    <source>
        <strain evidence="16">RWD-64-598 SS2</strain>
    </source>
</reference>
<dbReference type="SUPFAM" id="SSF63737">
    <property type="entry name" value="Leukotriene A4 hydrolase N-terminal domain"/>
    <property type="match status" value="1"/>
</dbReference>
<dbReference type="Pfam" id="PF01433">
    <property type="entry name" value="Peptidase_M1"/>
    <property type="match status" value="1"/>
</dbReference>
<dbReference type="GO" id="GO:0016020">
    <property type="term" value="C:membrane"/>
    <property type="evidence" value="ECO:0007669"/>
    <property type="project" value="TreeGrafter"/>
</dbReference>
<dbReference type="Proteomes" id="UP000053558">
    <property type="component" value="Unassembled WGS sequence"/>
</dbReference>
<dbReference type="GO" id="GO:0005737">
    <property type="term" value="C:cytoplasm"/>
    <property type="evidence" value="ECO:0007669"/>
    <property type="project" value="TreeGrafter"/>
</dbReference>
<name>A0A5M3MNK7_CONPW</name>
<evidence type="ECO:0000259" key="12">
    <source>
        <dbReference type="Pfam" id="PF01433"/>
    </source>
</evidence>
<evidence type="ECO:0000256" key="9">
    <source>
        <dbReference type="PIRSR" id="PIRSR634016-3"/>
    </source>
</evidence>
<evidence type="ECO:0000256" key="3">
    <source>
        <dbReference type="ARBA" id="ARBA00022670"/>
    </source>
</evidence>
<feature type="site" description="Transition state stabilizer" evidence="10">
    <location>
        <position position="424"/>
    </location>
</feature>
<evidence type="ECO:0000256" key="8">
    <source>
        <dbReference type="PIRSR" id="PIRSR634016-1"/>
    </source>
</evidence>
<dbReference type="SUPFAM" id="SSF55486">
    <property type="entry name" value="Metalloproteases ('zincins'), catalytic domain"/>
    <property type="match status" value="1"/>
</dbReference>
<dbReference type="GO" id="GO:0042277">
    <property type="term" value="F:peptide binding"/>
    <property type="evidence" value="ECO:0007669"/>
    <property type="project" value="TreeGrafter"/>
</dbReference>
<dbReference type="GeneID" id="19207857"/>
<sequence length="904" mass="102264">MATQLNPKDAEYRLPTNVRPTHYDLTVRTDLEKETFQGVVKVSLDVKKETSSITFNTAELDLTDASISSDATGTRQSYTSKSFNTEREEGTLVFPNALPAGSVAELSIAFSGKLTGSMMGYYKSAFAEDGKQSIYTLTQFEPTAARKAFPCWDEPALKATFAVSLISRAHLVNLGNMSARLEEPYNPNKNEDPDLAKLFSSLSVEDQQPKDEWKITRFHTTPLMSTYIVAYANGPFKYIEGSYTSPLSGKKRPLRVYTTPEVLHQAKHTLEISEKVMPIYEKVFDIEYPLPKLDTLVAHDFDAGAMENWGLITGRTSAFLMDPEKVQMSMLKRITTFQSHEIAHMWFGNITTMEWWDNLYLNEGFATLMGEYIIVGALYPEWKVDAEFISDNLNDALNLDAKLSSHPVEVPCPDANQIFDSLSYAKAASVLRMLSNYVGQERFIKGVSLYLKKHLYSNTVTKDLWEGIEEATDAGVPKMMDHWISKIGFPVVTVTETRDGITVRQDRFLETGHAEPQDNETLWTIPLCLLTVDEAGKPQIDKSLILDTREKTIALDTSKPYKLNAGTNGVYRVLYPDERLTRITNEAAKGEEVFSLNDRIGLVHDVFALSKAGFMDLSGALNAVNILHDEKDYLVWDTIASNLSLLYSTWWENPKVTTTLNEFRAFLFKPVVERLGYDNAPNDDPNTIQLRSKAVEQASRAGEPSAVKELQKRFAQYMNTGDDSHISPDIMRSTLFTGVRYGGRKEFEFTKKIIEGTTTPPATSISAMLALCQTQDPELIKEVFSYILNKTRTQNLIYMFMGLQSNLSTRRQAAEFFKQNFDEMEKRYADTFGLAGAVTANFNHLTKDEDYKVVEEFFKDKDRSKYHMAYGQLLDSLRASNAWIKRSTTDIEQWLDSWSARSKL</sequence>
<dbReference type="CDD" id="cd09601">
    <property type="entry name" value="M1_APN-Q_like"/>
    <property type="match status" value="1"/>
</dbReference>
<dbReference type="EC" id="3.4.11.-" evidence="11"/>
<dbReference type="EMBL" id="JH711579">
    <property type="protein sequence ID" value="EIW80374.1"/>
    <property type="molecule type" value="Genomic_DNA"/>
</dbReference>
<feature type="domain" description="Peptidase M1 membrane alanine aminopeptidase" evidence="12">
    <location>
        <begin position="269"/>
        <end position="483"/>
    </location>
</feature>
<dbReference type="InterPro" id="IPR050344">
    <property type="entry name" value="Peptidase_M1_aminopeptidases"/>
</dbReference>